<evidence type="ECO:0000313" key="1">
    <source>
        <dbReference type="EMBL" id="KAJ7537320.1"/>
    </source>
</evidence>
<proteinExistence type="predicted"/>
<name>A0ACC2C5R7_DIPCM</name>
<keyword evidence="2" id="KW-1185">Reference proteome</keyword>
<reference evidence="2" key="1">
    <citation type="journal article" date="2024" name="Proc. Natl. Acad. Sci. U.S.A.">
        <title>Extraordinary preservation of gene collinearity over three hundred million years revealed in homosporous lycophytes.</title>
        <authorList>
            <person name="Li C."/>
            <person name="Wickell D."/>
            <person name="Kuo L.Y."/>
            <person name="Chen X."/>
            <person name="Nie B."/>
            <person name="Liao X."/>
            <person name="Peng D."/>
            <person name="Ji J."/>
            <person name="Jenkins J."/>
            <person name="Williams M."/>
            <person name="Shu S."/>
            <person name="Plott C."/>
            <person name="Barry K."/>
            <person name="Rajasekar S."/>
            <person name="Grimwood J."/>
            <person name="Han X."/>
            <person name="Sun S."/>
            <person name="Hou Z."/>
            <person name="He W."/>
            <person name="Dai G."/>
            <person name="Sun C."/>
            <person name="Schmutz J."/>
            <person name="Leebens-Mack J.H."/>
            <person name="Li F.W."/>
            <person name="Wang L."/>
        </authorList>
    </citation>
    <scope>NUCLEOTIDE SEQUENCE [LARGE SCALE GENOMIC DNA]</scope>
    <source>
        <strain evidence="2">cv. PW_Plant_1</strain>
    </source>
</reference>
<dbReference type="EMBL" id="CM055102">
    <property type="protein sequence ID" value="KAJ7537320.1"/>
    <property type="molecule type" value="Genomic_DNA"/>
</dbReference>
<organism evidence="1 2">
    <name type="scientific">Diphasiastrum complanatum</name>
    <name type="common">Issler's clubmoss</name>
    <name type="synonym">Lycopodium complanatum</name>
    <dbReference type="NCBI Taxonomy" id="34168"/>
    <lineage>
        <taxon>Eukaryota</taxon>
        <taxon>Viridiplantae</taxon>
        <taxon>Streptophyta</taxon>
        <taxon>Embryophyta</taxon>
        <taxon>Tracheophyta</taxon>
        <taxon>Lycopodiopsida</taxon>
        <taxon>Lycopodiales</taxon>
        <taxon>Lycopodiaceae</taxon>
        <taxon>Lycopodioideae</taxon>
        <taxon>Diphasiastrum</taxon>
    </lineage>
</organism>
<dbReference type="Proteomes" id="UP001162992">
    <property type="component" value="Chromosome 11"/>
</dbReference>
<sequence>MDSSKVAQLKLFVQQCEANPAVLQDPQLRFFRNYLEKLEAKLPSSAYGKGEFSKGRTTDDLGEDSDDDMPELEEQSGAARKEGGAHWEEHVSDEEVESELELDLEGVVPPDHDPPQKMGDQSIEVTEEMRDNAQVAKAKALEATAAGDLDEAVNFLTEAILSNPTSAILYATRAGVYVKMKKPNAAIRDAEAAIKINPDSAKGYKWRGEAKALLGLWEEAAKDLHLASRLDYDEEIAAVLKKVEPNAHKIEEHRRKYERLHKEREERKVEREKQRRRAEAQAAYEKAKKEQEKASPRPRPGGAPGGFPGGMPGGFPGGMPGGFPGGMPGSMPGGFPGGMPGGGFPGSSAGGMPGGIDMSKILNDPELLTAFQDPEVMAALQDVMKNPANLAKHQGNPKVAPIIAKMMSKFGGSGR</sequence>
<protein>
    <submittedName>
        <fullName evidence="1">Uncharacterized protein</fullName>
    </submittedName>
</protein>
<evidence type="ECO:0000313" key="2">
    <source>
        <dbReference type="Proteomes" id="UP001162992"/>
    </source>
</evidence>
<accession>A0ACC2C5R7</accession>
<comment type="caution">
    <text evidence="1">The sequence shown here is derived from an EMBL/GenBank/DDBJ whole genome shotgun (WGS) entry which is preliminary data.</text>
</comment>
<gene>
    <name evidence="1" type="ORF">O6H91_11G001300</name>
</gene>